<protein>
    <submittedName>
        <fullName evidence="1">Uncharacterized protein</fullName>
    </submittedName>
</protein>
<dbReference type="Proteomes" id="UP000027120">
    <property type="component" value="Unassembled WGS sequence"/>
</dbReference>
<organism evidence="1 2">
    <name type="scientific">Citrus sinensis</name>
    <name type="common">Sweet orange</name>
    <name type="synonym">Citrus aurantium var. sinensis</name>
    <dbReference type="NCBI Taxonomy" id="2711"/>
    <lineage>
        <taxon>Eukaryota</taxon>
        <taxon>Viridiplantae</taxon>
        <taxon>Streptophyta</taxon>
        <taxon>Embryophyta</taxon>
        <taxon>Tracheophyta</taxon>
        <taxon>Spermatophyta</taxon>
        <taxon>Magnoliopsida</taxon>
        <taxon>eudicotyledons</taxon>
        <taxon>Gunneridae</taxon>
        <taxon>Pentapetalae</taxon>
        <taxon>rosids</taxon>
        <taxon>malvids</taxon>
        <taxon>Sapindales</taxon>
        <taxon>Rutaceae</taxon>
        <taxon>Aurantioideae</taxon>
        <taxon>Citrus</taxon>
    </lineage>
</organism>
<dbReference type="EMBL" id="KK784876">
    <property type="protein sequence ID" value="KDO81549.1"/>
    <property type="molecule type" value="Genomic_DNA"/>
</dbReference>
<dbReference type="AlphaFoldDB" id="A0A067GPH8"/>
<gene>
    <name evidence="1" type="ORF">CISIN_1g044327mg</name>
</gene>
<accession>A0A067GPH8</accession>
<evidence type="ECO:0000313" key="2">
    <source>
        <dbReference type="Proteomes" id="UP000027120"/>
    </source>
</evidence>
<reference evidence="1 2" key="1">
    <citation type="submission" date="2014-04" db="EMBL/GenBank/DDBJ databases">
        <authorList>
            <consortium name="International Citrus Genome Consortium"/>
            <person name="Gmitter F."/>
            <person name="Chen C."/>
            <person name="Farmerie W."/>
            <person name="Harkins T."/>
            <person name="Desany B."/>
            <person name="Mohiuddin M."/>
            <person name="Kodira C."/>
            <person name="Borodovsky M."/>
            <person name="Lomsadze A."/>
            <person name="Burns P."/>
            <person name="Jenkins J."/>
            <person name="Prochnik S."/>
            <person name="Shu S."/>
            <person name="Chapman J."/>
            <person name="Pitluck S."/>
            <person name="Schmutz J."/>
            <person name="Rokhsar D."/>
        </authorList>
    </citation>
    <scope>NUCLEOTIDE SEQUENCE</scope>
</reference>
<keyword evidence="2" id="KW-1185">Reference proteome</keyword>
<evidence type="ECO:0000313" key="1">
    <source>
        <dbReference type="EMBL" id="KDO81549.1"/>
    </source>
</evidence>
<sequence>MKETRTPRIPYQSFISLEHVWDCGGLSNKKDELFDNHLFDDCYSIECKRKKKRKKSAVFDKINGYLTIHHNPKHILNMHKCSNQINRKYKIIIIQCKNDS</sequence>
<proteinExistence type="predicted"/>
<name>A0A067GPH8_CITSI</name>